<dbReference type="EMBL" id="BARV01036226">
    <property type="protein sequence ID" value="GAI51737.1"/>
    <property type="molecule type" value="Genomic_DNA"/>
</dbReference>
<sequence length="48" mass="4863">MEGGDDPVGAMGSLQASSGVASLALPSINSRTASPTVWAEVKYVLMPL</sequence>
<name>X1P601_9ZZZZ</name>
<dbReference type="AlphaFoldDB" id="X1P601"/>
<evidence type="ECO:0000313" key="1">
    <source>
        <dbReference type="EMBL" id="GAI51737.1"/>
    </source>
</evidence>
<proteinExistence type="predicted"/>
<organism evidence="1">
    <name type="scientific">marine sediment metagenome</name>
    <dbReference type="NCBI Taxonomy" id="412755"/>
    <lineage>
        <taxon>unclassified sequences</taxon>
        <taxon>metagenomes</taxon>
        <taxon>ecological metagenomes</taxon>
    </lineage>
</organism>
<accession>X1P601</accession>
<comment type="caution">
    <text evidence="1">The sequence shown here is derived from an EMBL/GenBank/DDBJ whole genome shotgun (WGS) entry which is preliminary data.</text>
</comment>
<gene>
    <name evidence="1" type="ORF">S06H3_56329</name>
</gene>
<reference evidence="1" key="1">
    <citation type="journal article" date="2014" name="Front. Microbiol.">
        <title>High frequency of phylogenetically diverse reductive dehalogenase-homologous genes in deep subseafloor sedimentary metagenomes.</title>
        <authorList>
            <person name="Kawai M."/>
            <person name="Futagami T."/>
            <person name="Toyoda A."/>
            <person name="Takaki Y."/>
            <person name="Nishi S."/>
            <person name="Hori S."/>
            <person name="Arai W."/>
            <person name="Tsubouchi T."/>
            <person name="Morono Y."/>
            <person name="Uchiyama I."/>
            <person name="Ito T."/>
            <person name="Fujiyama A."/>
            <person name="Inagaki F."/>
            <person name="Takami H."/>
        </authorList>
    </citation>
    <scope>NUCLEOTIDE SEQUENCE</scope>
    <source>
        <strain evidence="1">Expedition CK06-06</strain>
    </source>
</reference>
<protein>
    <submittedName>
        <fullName evidence="1">Uncharacterized protein</fullName>
    </submittedName>
</protein>